<reference evidence="1 2" key="1">
    <citation type="submission" date="2012-07" db="EMBL/GenBank/DDBJ databases">
        <title>Genome sequence of Brachyspira sp. 30446, isolated from a pig with mucohaemorrhagic colitis.</title>
        <authorList>
            <person name="Rubin J.E."/>
            <person name="Fernando C."/>
            <person name="Harding J.C.S."/>
            <person name="Hill J.E."/>
        </authorList>
    </citation>
    <scope>NUCLEOTIDE SEQUENCE [LARGE SCALE GENOMIC DNA]</scope>
    <source>
        <strain evidence="1 2">30446</strain>
    </source>
</reference>
<dbReference type="RefSeq" id="WP_008721829.1">
    <property type="nucleotide sequence ID" value="NZ_JH994110.1"/>
</dbReference>
<proteinExistence type="predicted"/>
<accession>A0A2U4FKW7</accession>
<dbReference type="GO" id="GO:0032259">
    <property type="term" value="P:methylation"/>
    <property type="evidence" value="ECO:0007669"/>
    <property type="project" value="UniProtKB-KW"/>
</dbReference>
<keyword evidence="1" id="KW-0489">Methyltransferase</keyword>
<organism evidence="1 2">
    <name type="scientific">Brachyspira hampsonii 30446</name>
    <dbReference type="NCBI Taxonomy" id="1289135"/>
    <lineage>
        <taxon>Bacteria</taxon>
        <taxon>Pseudomonadati</taxon>
        <taxon>Spirochaetota</taxon>
        <taxon>Spirochaetia</taxon>
        <taxon>Brachyspirales</taxon>
        <taxon>Brachyspiraceae</taxon>
        <taxon>Brachyspira</taxon>
    </lineage>
</organism>
<gene>
    <name evidence="1" type="ORF">A966_02038</name>
</gene>
<comment type="caution">
    <text evidence="1">The sequence shown here is derived from an EMBL/GenBank/DDBJ whole genome shotgun (WGS) entry which is preliminary data.</text>
</comment>
<dbReference type="GeneID" id="66489146"/>
<keyword evidence="1" id="KW-0808">Transferase</keyword>
<dbReference type="GO" id="GO:0008168">
    <property type="term" value="F:methyltransferase activity"/>
    <property type="evidence" value="ECO:0007669"/>
    <property type="project" value="UniProtKB-KW"/>
</dbReference>
<protein>
    <submittedName>
        <fullName evidence="1">PspGI methylase</fullName>
    </submittedName>
</protein>
<dbReference type="EMBL" id="ALNZ01000009">
    <property type="protein sequence ID" value="EKV58061.1"/>
    <property type="molecule type" value="Genomic_DNA"/>
</dbReference>
<evidence type="ECO:0000313" key="2">
    <source>
        <dbReference type="Proteomes" id="UP000011663"/>
    </source>
</evidence>
<name>A0A2U4FKW7_9SPIR</name>
<sequence>MFRMTPIKVKSFESNVLKEFADILDKNIEKMNDFAKICNKNGISSKVNIFNNNAADLFDIAYSSYAR</sequence>
<dbReference type="Proteomes" id="UP000011663">
    <property type="component" value="Unassembled WGS sequence"/>
</dbReference>
<evidence type="ECO:0000313" key="1">
    <source>
        <dbReference type="EMBL" id="EKV58061.1"/>
    </source>
</evidence>
<dbReference type="AlphaFoldDB" id="A0A2U4FKW7"/>